<dbReference type="Proteomes" id="UP001166674">
    <property type="component" value="Unassembled WGS sequence"/>
</dbReference>
<dbReference type="Pfam" id="PF00098">
    <property type="entry name" value="zf-CCHC"/>
    <property type="match status" value="1"/>
</dbReference>
<feature type="domain" description="CCHC-type" evidence="2">
    <location>
        <begin position="224"/>
        <end position="238"/>
    </location>
</feature>
<dbReference type="InterPro" id="IPR042344">
    <property type="entry name" value="ZCCHC14"/>
</dbReference>
<sequence length="265" mass="27652">MDKSFGGAVLDTLPSSTSHVPVQVLSGLSEGSSVPPTVSFGPRAKVVQAATLDRVLKTAQQSALAVETSTAASGMPSTVLHVARPPIRVLLSSSVAADTAVPGQTSSPSNVQISVPPAIINPRTALYTANTEVAFSAESSVPMFTFLFLPFSPMCSSGYGSTFPIVHAPYSSSVKWDHLLAGQSTFAVPPVQNFMAGTAGVHHTQGLLGSSNRSNHKKSGNLSCYNCGATGHHAQDCKHPSMDFNRQGNFKLKYAPPAECPDPTD</sequence>
<accession>A0AA41T633</accession>
<dbReference type="SUPFAM" id="SSF57756">
    <property type="entry name" value="Retrovirus zinc finger-like domains"/>
    <property type="match status" value="1"/>
</dbReference>
<name>A0AA41T633_SCICA</name>
<organism evidence="3 4">
    <name type="scientific">Sciurus carolinensis</name>
    <name type="common">Eastern gray squirrel</name>
    <dbReference type="NCBI Taxonomy" id="30640"/>
    <lineage>
        <taxon>Eukaryota</taxon>
        <taxon>Metazoa</taxon>
        <taxon>Chordata</taxon>
        <taxon>Craniata</taxon>
        <taxon>Vertebrata</taxon>
        <taxon>Euteleostomi</taxon>
        <taxon>Mammalia</taxon>
        <taxon>Eutheria</taxon>
        <taxon>Euarchontoglires</taxon>
        <taxon>Glires</taxon>
        <taxon>Rodentia</taxon>
        <taxon>Sciuromorpha</taxon>
        <taxon>Sciuridae</taxon>
        <taxon>Sciurinae</taxon>
        <taxon>Sciurini</taxon>
        <taxon>Sciurus</taxon>
    </lineage>
</organism>
<keyword evidence="4" id="KW-1185">Reference proteome</keyword>
<dbReference type="EMBL" id="JAATJV010399184">
    <property type="protein sequence ID" value="MBZ3885240.1"/>
    <property type="molecule type" value="Genomic_DNA"/>
</dbReference>
<dbReference type="AlphaFoldDB" id="A0AA41T633"/>
<reference evidence="3" key="1">
    <citation type="submission" date="2020-03" db="EMBL/GenBank/DDBJ databases">
        <title>Studies in the Genomics of Life Span.</title>
        <authorList>
            <person name="Glass D."/>
        </authorList>
    </citation>
    <scope>NUCLEOTIDE SEQUENCE</scope>
    <source>
        <strain evidence="3">SUZIE</strain>
        <tissue evidence="3">Muscle</tissue>
    </source>
</reference>
<keyword evidence="1" id="KW-0863">Zinc-finger</keyword>
<evidence type="ECO:0000313" key="4">
    <source>
        <dbReference type="Proteomes" id="UP001166674"/>
    </source>
</evidence>
<comment type="caution">
    <text evidence="3">The sequence shown here is derived from an EMBL/GenBank/DDBJ whole genome shotgun (WGS) entry which is preliminary data.</text>
</comment>
<keyword evidence="1" id="KW-0862">Zinc</keyword>
<dbReference type="InterPro" id="IPR001878">
    <property type="entry name" value="Znf_CCHC"/>
</dbReference>
<dbReference type="InterPro" id="IPR036875">
    <property type="entry name" value="Znf_CCHC_sf"/>
</dbReference>
<evidence type="ECO:0000313" key="3">
    <source>
        <dbReference type="EMBL" id="MBZ3885240.1"/>
    </source>
</evidence>
<evidence type="ECO:0000259" key="2">
    <source>
        <dbReference type="PROSITE" id="PS50158"/>
    </source>
</evidence>
<dbReference type="PANTHER" id="PTHR16195:SF16">
    <property type="entry name" value="ZINC FINGER CCHC DOMAIN-CONTAINING PROTEIN 14"/>
    <property type="match status" value="1"/>
</dbReference>
<gene>
    <name evidence="3" type="ORF">SUZIE_182180</name>
</gene>
<dbReference type="PROSITE" id="PS50158">
    <property type="entry name" value="ZF_CCHC"/>
    <property type="match status" value="1"/>
</dbReference>
<dbReference type="Gene3D" id="4.10.60.10">
    <property type="entry name" value="Zinc finger, CCHC-type"/>
    <property type="match status" value="1"/>
</dbReference>
<proteinExistence type="predicted"/>
<keyword evidence="1" id="KW-0479">Metal-binding</keyword>
<protein>
    <submittedName>
        <fullName evidence="3">Zinc finger CCHC domain-containing protein 14</fullName>
    </submittedName>
</protein>
<evidence type="ECO:0000256" key="1">
    <source>
        <dbReference type="PROSITE-ProRule" id="PRU00047"/>
    </source>
</evidence>
<dbReference type="GO" id="GO:0008270">
    <property type="term" value="F:zinc ion binding"/>
    <property type="evidence" value="ECO:0007669"/>
    <property type="project" value="UniProtKB-KW"/>
</dbReference>
<dbReference type="GO" id="GO:0003676">
    <property type="term" value="F:nucleic acid binding"/>
    <property type="evidence" value="ECO:0007669"/>
    <property type="project" value="InterPro"/>
</dbReference>
<dbReference type="PANTHER" id="PTHR16195">
    <property type="entry name" value="ZINC FINGER CCHC DOMAIN CONTAINING PROTEIN"/>
    <property type="match status" value="1"/>
</dbReference>